<sequence>MTVPIETTHGNPQACITGPAVSSTTRRPEPKLRIQCFFVVGLLPSSWLFEAAIEMSPSSNSVLVSLVRDFEYHQQP</sequence>
<organism evidence="1 2">
    <name type="scientific">Manihot esculenta</name>
    <name type="common">Cassava</name>
    <name type="synonym">Jatropha manihot</name>
    <dbReference type="NCBI Taxonomy" id="3983"/>
    <lineage>
        <taxon>Eukaryota</taxon>
        <taxon>Viridiplantae</taxon>
        <taxon>Streptophyta</taxon>
        <taxon>Embryophyta</taxon>
        <taxon>Tracheophyta</taxon>
        <taxon>Spermatophyta</taxon>
        <taxon>Magnoliopsida</taxon>
        <taxon>eudicotyledons</taxon>
        <taxon>Gunneridae</taxon>
        <taxon>Pentapetalae</taxon>
        <taxon>rosids</taxon>
        <taxon>fabids</taxon>
        <taxon>Malpighiales</taxon>
        <taxon>Euphorbiaceae</taxon>
        <taxon>Crotonoideae</taxon>
        <taxon>Manihoteae</taxon>
        <taxon>Manihot</taxon>
    </lineage>
</organism>
<dbReference type="EMBL" id="CM004397">
    <property type="protein sequence ID" value="KAG8644773.1"/>
    <property type="molecule type" value="Genomic_DNA"/>
</dbReference>
<evidence type="ECO:0000313" key="1">
    <source>
        <dbReference type="EMBL" id="KAG8644773.1"/>
    </source>
</evidence>
<gene>
    <name evidence="1" type="ORF">MANES_11G164401v8</name>
</gene>
<proteinExistence type="predicted"/>
<protein>
    <submittedName>
        <fullName evidence="1">Uncharacterized protein</fullName>
    </submittedName>
</protein>
<name>A0ACB7GWM8_MANES</name>
<evidence type="ECO:0000313" key="2">
    <source>
        <dbReference type="Proteomes" id="UP000091857"/>
    </source>
</evidence>
<dbReference type="Proteomes" id="UP000091857">
    <property type="component" value="Chromosome 11"/>
</dbReference>
<accession>A0ACB7GWM8</accession>
<comment type="caution">
    <text evidence="1">The sequence shown here is derived from an EMBL/GenBank/DDBJ whole genome shotgun (WGS) entry which is preliminary data.</text>
</comment>
<reference evidence="2" key="1">
    <citation type="journal article" date="2016" name="Nat. Biotechnol.">
        <title>Sequencing wild and cultivated cassava and related species reveals extensive interspecific hybridization and genetic diversity.</title>
        <authorList>
            <person name="Bredeson J.V."/>
            <person name="Lyons J.B."/>
            <person name="Prochnik S.E."/>
            <person name="Wu G.A."/>
            <person name="Ha C.M."/>
            <person name="Edsinger-Gonzales E."/>
            <person name="Grimwood J."/>
            <person name="Schmutz J."/>
            <person name="Rabbi I.Y."/>
            <person name="Egesi C."/>
            <person name="Nauluvula P."/>
            <person name="Lebot V."/>
            <person name="Ndunguru J."/>
            <person name="Mkamilo G."/>
            <person name="Bart R.S."/>
            <person name="Setter T.L."/>
            <person name="Gleadow R.M."/>
            <person name="Kulakow P."/>
            <person name="Ferguson M.E."/>
            <person name="Rounsley S."/>
            <person name="Rokhsar D.S."/>
        </authorList>
    </citation>
    <scope>NUCLEOTIDE SEQUENCE [LARGE SCALE GENOMIC DNA]</scope>
    <source>
        <strain evidence="2">cv. AM560-2</strain>
    </source>
</reference>
<keyword evidence="2" id="KW-1185">Reference proteome</keyword>